<evidence type="ECO:0000313" key="1">
    <source>
        <dbReference type="EMBL" id="MBA0603010.1"/>
    </source>
</evidence>
<dbReference type="InterPro" id="IPR040256">
    <property type="entry name" value="At4g02000-like"/>
</dbReference>
<accession>A0A7J8QNZ7</accession>
<evidence type="ECO:0008006" key="3">
    <source>
        <dbReference type="Google" id="ProtNLM"/>
    </source>
</evidence>
<organism evidence="1 2">
    <name type="scientific">Gossypium raimondii</name>
    <name type="common">Peruvian cotton</name>
    <name type="synonym">Gossypium klotzschianum subsp. raimondii</name>
    <dbReference type="NCBI Taxonomy" id="29730"/>
    <lineage>
        <taxon>Eukaryota</taxon>
        <taxon>Viridiplantae</taxon>
        <taxon>Streptophyta</taxon>
        <taxon>Embryophyta</taxon>
        <taxon>Tracheophyta</taxon>
        <taxon>Spermatophyta</taxon>
        <taxon>Magnoliopsida</taxon>
        <taxon>eudicotyledons</taxon>
        <taxon>Gunneridae</taxon>
        <taxon>Pentapetalae</taxon>
        <taxon>rosids</taxon>
        <taxon>malvids</taxon>
        <taxon>Malvales</taxon>
        <taxon>Malvaceae</taxon>
        <taxon>Malvoideae</taxon>
        <taxon>Gossypium</taxon>
    </lineage>
</organism>
<dbReference type="PANTHER" id="PTHR31286">
    <property type="entry name" value="GLYCINE-RICH CELL WALL STRUCTURAL PROTEIN 1.8-LIKE"/>
    <property type="match status" value="1"/>
</dbReference>
<name>A0A7J8QNZ7_GOSRA</name>
<dbReference type="Proteomes" id="UP000593578">
    <property type="component" value="Unassembled WGS sequence"/>
</dbReference>
<dbReference type="EMBL" id="JABEZZ010000013">
    <property type="protein sequence ID" value="MBA0603010.1"/>
    <property type="molecule type" value="Genomic_DNA"/>
</dbReference>
<protein>
    <recommendedName>
        <fullName evidence="3">DUF4283 domain-containing protein</fullName>
    </recommendedName>
</protein>
<dbReference type="PANTHER" id="PTHR31286:SF173">
    <property type="entry name" value="DUF4283 DOMAIN-CONTAINING PROTEIN"/>
    <property type="match status" value="1"/>
</dbReference>
<gene>
    <name evidence="1" type="ORF">Gorai_003170</name>
</gene>
<sequence length="477" mass="52212">MVVDLSPEPTLSWKDRLLRKGSLERNNVSTDSYRVFKEDFNLLDRDITRSMPWTPDFSPSQPFPNVVITWIRLLGLSGFLCKRKILEEIGGLIDQVTKPDYNIDSRSRGRFSRMAIFLNLDKPLLPHILVNGTIQRVEYEALSLICFGFDRYGHLKALCPHSESLGVQLMEKEKTPAESAKGKEEEIFGLWMVVDRKSRRLFNDKRKDKIPKPTAGPIGGEQNKELGKAGNAKQGYGLNCVAACLGLGSPLVGAPHSTLEGSGPSIGVSVGPDLSNVVPYLNSLLVNNMGSKIPTGSNQNGKIHLVAESTAVNFDNSNNVVPSMEVGKVSNHPFSNMLVTTSHINPNFEGSVKLEVPINNGLLDPIKHSAITFKDYLDLNIINWEGGSSLGESGEGDTGFKIRGLGSKGMSIRSGRNLNRTIKGHGGRFKVAGNSRVPLANAMNSMVELISDQIGMDCDTDAMCVVRDIQKEPEIPK</sequence>
<dbReference type="AlphaFoldDB" id="A0A7J8QNZ7"/>
<comment type="caution">
    <text evidence="1">The sequence shown here is derived from an EMBL/GenBank/DDBJ whole genome shotgun (WGS) entry which is preliminary data.</text>
</comment>
<reference evidence="1 2" key="1">
    <citation type="journal article" date="2019" name="Genome Biol. Evol.">
        <title>Insights into the evolution of the New World diploid cottons (Gossypium, subgenus Houzingenia) based on genome sequencing.</title>
        <authorList>
            <person name="Grover C.E."/>
            <person name="Arick M.A. 2nd"/>
            <person name="Thrash A."/>
            <person name="Conover J.L."/>
            <person name="Sanders W.S."/>
            <person name="Peterson D.G."/>
            <person name="Frelichowski J.E."/>
            <person name="Scheffler J.A."/>
            <person name="Scheffler B.E."/>
            <person name="Wendel J.F."/>
        </authorList>
    </citation>
    <scope>NUCLEOTIDE SEQUENCE [LARGE SCALE GENOMIC DNA]</scope>
    <source>
        <strain evidence="1">8</strain>
        <tissue evidence="1">Leaf</tissue>
    </source>
</reference>
<evidence type="ECO:0000313" key="2">
    <source>
        <dbReference type="Proteomes" id="UP000593578"/>
    </source>
</evidence>
<proteinExistence type="predicted"/>